<evidence type="ECO:0000256" key="9">
    <source>
        <dbReference type="SAM" id="Phobius"/>
    </source>
</evidence>
<dbReference type="InterPro" id="IPR019127">
    <property type="entry name" value="Exosortase"/>
</dbReference>
<accession>A0ABR6RA67</accession>
<evidence type="ECO:0000256" key="6">
    <source>
        <dbReference type="ARBA" id="ARBA00022989"/>
    </source>
</evidence>
<evidence type="ECO:0000313" key="11">
    <source>
        <dbReference type="Proteomes" id="UP000562492"/>
    </source>
</evidence>
<dbReference type="EMBL" id="JACHKZ010000001">
    <property type="protein sequence ID" value="MBB6576046.1"/>
    <property type="molecule type" value="Genomic_DNA"/>
</dbReference>
<evidence type="ECO:0000256" key="3">
    <source>
        <dbReference type="ARBA" id="ARBA00022670"/>
    </source>
</evidence>
<protein>
    <submittedName>
        <fullName evidence="10">Exosortase H (IPTLxxWG-CTERM-specific)</fullName>
    </submittedName>
</protein>
<keyword evidence="3" id="KW-0645">Protease</keyword>
<keyword evidence="5" id="KW-0378">Hydrolase</keyword>
<sequence length="184" mass="20470">MVRFFFVFLGIQLTLFGLNMLNWVQKHLVEPWTAMLAKICAFLVTWFDKSAVAEGKVLWNHASNFGVSIEAGCNGIEACIVLFAAILAFPSTWRHKIIGMVLGFVAVQAINIVRVISLFYLGQWNMTAFNFAHEYLWQALIMLDVLVVWLVWVRAGQRAKRADDGSDSPPPSGSIAAPNEPVAA</sequence>
<keyword evidence="6 9" id="KW-1133">Transmembrane helix</keyword>
<proteinExistence type="predicted"/>
<dbReference type="Proteomes" id="UP000562492">
    <property type="component" value="Unassembled WGS sequence"/>
</dbReference>
<reference evidence="10 11" key="1">
    <citation type="submission" date="2020-08" db="EMBL/GenBank/DDBJ databases">
        <title>Functional genomics of gut bacteria from endangered species of beetles.</title>
        <authorList>
            <person name="Carlos-Shanley C."/>
        </authorList>
    </citation>
    <scope>NUCLEOTIDE SEQUENCE [LARGE SCALE GENOMIC DNA]</scope>
    <source>
        <strain evidence="10 11">S00124</strain>
    </source>
</reference>
<feature type="transmembrane region" description="Helical" evidence="9">
    <location>
        <begin position="31"/>
        <end position="47"/>
    </location>
</feature>
<feature type="transmembrane region" description="Helical" evidence="9">
    <location>
        <begin position="135"/>
        <end position="153"/>
    </location>
</feature>
<evidence type="ECO:0000256" key="4">
    <source>
        <dbReference type="ARBA" id="ARBA00022692"/>
    </source>
</evidence>
<feature type="transmembrane region" description="Helical" evidence="9">
    <location>
        <begin position="101"/>
        <end position="123"/>
    </location>
</feature>
<feature type="region of interest" description="Disordered" evidence="8">
    <location>
        <begin position="161"/>
        <end position="184"/>
    </location>
</feature>
<evidence type="ECO:0000256" key="8">
    <source>
        <dbReference type="SAM" id="MobiDB-lite"/>
    </source>
</evidence>
<dbReference type="InterPro" id="IPR026441">
    <property type="entry name" value="Exosort_XrtH"/>
</dbReference>
<evidence type="ECO:0000256" key="5">
    <source>
        <dbReference type="ARBA" id="ARBA00022801"/>
    </source>
</evidence>
<feature type="transmembrane region" description="Helical" evidence="9">
    <location>
        <begin position="67"/>
        <end position="89"/>
    </location>
</feature>
<comment type="caution">
    <text evidence="10">The sequence shown here is derived from an EMBL/GenBank/DDBJ whole genome shotgun (WGS) entry which is preliminary data.</text>
</comment>
<keyword evidence="4 9" id="KW-0812">Transmembrane</keyword>
<name>A0ABR6RA67_9BURK</name>
<organism evidence="10 11">
    <name type="scientific">Comamonas odontotermitis</name>
    <dbReference type="NCBI Taxonomy" id="379895"/>
    <lineage>
        <taxon>Bacteria</taxon>
        <taxon>Pseudomonadati</taxon>
        <taxon>Pseudomonadota</taxon>
        <taxon>Betaproteobacteria</taxon>
        <taxon>Burkholderiales</taxon>
        <taxon>Comamonadaceae</taxon>
        <taxon>Comamonas</taxon>
    </lineage>
</organism>
<comment type="subcellular location">
    <subcellularLocation>
        <location evidence="1">Cell membrane</location>
        <topology evidence="1">Multi-pass membrane protein</topology>
    </subcellularLocation>
</comment>
<dbReference type="NCBIfam" id="TIGR04177">
    <property type="entry name" value="exosort_XrtH"/>
    <property type="match status" value="1"/>
</dbReference>
<feature type="transmembrane region" description="Helical" evidence="9">
    <location>
        <begin position="6"/>
        <end position="24"/>
    </location>
</feature>
<dbReference type="NCBIfam" id="TIGR04178">
    <property type="entry name" value="exo_archaeo"/>
    <property type="match status" value="1"/>
</dbReference>
<dbReference type="InterPro" id="IPR026392">
    <property type="entry name" value="Exo/Archaeosortase_dom"/>
</dbReference>
<evidence type="ECO:0000256" key="7">
    <source>
        <dbReference type="ARBA" id="ARBA00023136"/>
    </source>
</evidence>
<dbReference type="RefSeq" id="WP_184704153.1">
    <property type="nucleotide sequence ID" value="NZ_JACHKZ010000001.1"/>
</dbReference>
<evidence type="ECO:0000256" key="1">
    <source>
        <dbReference type="ARBA" id="ARBA00004651"/>
    </source>
</evidence>
<gene>
    <name evidence="10" type="ORF">HNP33_000094</name>
</gene>
<evidence type="ECO:0000313" key="10">
    <source>
        <dbReference type="EMBL" id="MBB6576046.1"/>
    </source>
</evidence>
<keyword evidence="11" id="KW-1185">Reference proteome</keyword>
<keyword evidence="2" id="KW-1003">Cell membrane</keyword>
<evidence type="ECO:0000256" key="2">
    <source>
        <dbReference type="ARBA" id="ARBA00022475"/>
    </source>
</evidence>
<keyword evidence="7 9" id="KW-0472">Membrane</keyword>
<dbReference type="Pfam" id="PF09721">
    <property type="entry name" value="Exosortase_EpsH"/>
    <property type="match status" value="1"/>
</dbReference>